<reference evidence="1" key="1">
    <citation type="submission" date="2020-05" db="UniProtKB">
        <authorList>
            <consortium name="EnsemblMetazoa"/>
        </authorList>
    </citation>
    <scope>IDENTIFICATION</scope>
    <source>
        <strain evidence="1">TTRI</strain>
    </source>
</reference>
<protein>
    <submittedName>
        <fullName evidence="1">Uncharacterized protein</fullName>
    </submittedName>
</protein>
<dbReference type="EnsemblMetazoa" id="GAUT018894-RA">
    <property type="protein sequence ID" value="GAUT018894-PA"/>
    <property type="gene ID" value="GAUT018894"/>
</dbReference>
<keyword evidence="2" id="KW-1185">Reference proteome</keyword>
<name>A0A1A9UXE2_GLOAU</name>
<dbReference type="VEuPathDB" id="VectorBase:GAUT018894"/>
<dbReference type="AlphaFoldDB" id="A0A1A9UXE2"/>
<evidence type="ECO:0000313" key="2">
    <source>
        <dbReference type="Proteomes" id="UP000078200"/>
    </source>
</evidence>
<dbReference type="Proteomes" id="UP000078200">
    <property type="component" value="Unassembled WGS sequence"/>
</dbReference>
<sequence>MNHCDMTIAMTIALKVFYLGSSNLYYIGCPSVRKNDLEKAVISSNFWTFVRISGLRVDQLGDLSASLVRIYQLFGPSVSSGNNIEFKAIYCYLLGLQHCNSVCRFVYLTTRSAELSEVNFHLKE</sequence>
<accession>A0A1A9UXE2</accession>
<evidence type="ECO:0000313" key="1">
    <source>
        <dbReference type="EnsemblMetazoa" id="GAUT018894-PA"/>
    </source>
</evidence>
<organism evidence="1 2">
    <name type="scientific">Glossina austeni</name>
    <name type="common">Savannah tsetse fly</name>
    <dbReference type="NCBI Taxonomy" id="7395"/>
    <lineage>
        <taxon>Eukaryota</taxon>
        <taxon>Metazoa</taxon>
        <taxon>Ecdysozoa</taxon>
        <taxon>Arthropoda</taxon>
        <taxon>Hexapoda</taxon>
        <taxon>Insecta</taxon>
        <taxon>Pterygota</taxon>
        <taxon>Neoptera</taxon>
        <taxon>Endopterygota</taxon>
        <taxon>Diptera</taxon>
        <taxon>Brachycera</taxon>
        <taxon>Muscomorpha</taxon>
        <taxon>Hippoboscoidea</taxon>
        <taxon>Glossinidae</taxon>
        <taxon>Glossina</taxon>
    </lineage>
</organism>
<proteinExistence type="predicted"/>